<proteinExistence type="predicted"/>
<dbReference type="EMBL" id="VUMB01000052">
    <property type="protein sequence ID" value="MSS41808.1"/>
    <property type="molecule type" value="Genomic_DNA"/>
</dbReference>
<comment type="caution">
    <text evidence="4">The sequence shown here is derived from an EMBL/GenBank/DDBJ whole genome shotgun (WGS) entry which is preliminary data.</text>
</comment>
<dbReference type="PROSITE" id="PS00584">
    <property type="entry name" value="PFKB_KINASES_2"/>
    <property type="match status" value="1"/>
</dbReference>
<organism evidence="4 5">
    <name type="scientific">Clostridium scindens (strain JCM 10418 / VPI 12708)</name>
    <dbReference type="NCBI Taxonomy" id="29347"/>
    <lineage>
        <taxon>Bacteria</taxon>
        <taxon>Bacillati</taxon>
        <taxon>Bacillota</taxon>
        <taxon>Clostridia</taxon>
        <taxon>Lachnospirales</taxon>
        <taxon>Lachnospiraceae</taxon>
    </lineage>
</organism>
<gene>
    <name evidence="4" type="ORF">FYJ37_16100</name>
</gene>
<name>A0A844F5U6_CLOSV</name>
<dbReference type="AlphaFoldDB" id="A0A844F5U6"/>
<dbReference type="PANTHER" id="PTHR10584">
    <property type="entry name" value="SUGAR KINASE"/>
    <property type="match status" value="1"/>
</dbReference>
<evidence type="ECO:0000256" key="1">
    <source>
        <dbReference type="ARBA" id="ARBA00022679"/>
    </source>
</evidence>
<accession>A0A844F5U6</accession>
<reference evidence="4 5" key="1">
    <citation type="submission" date="2019-08" db="EMBL/GenBank/DDBJ databases">
        <title>In-depth cultivation of the pig gut microbiome towards novel bacterial diversity and tailored functional studies.</title>
        <authorList>
            <person name="Wylensek D."/>
            <person name="Hitch T.C.A."/>
            <person name="Clavel T."/>
        </authorList>
    </citation>
    <scope>NUCLEOTIDE SEQUENCE [LARGE SCALE GENOMIC DNA]</scope>
    <source>
        <strain evidence="4 5">BL-389-WT-3D</strain>
    </source>
</reference>
<evidence type="ECO:0000256" key="2">
    <source>
        <dbReference type="ARBA" id="ARBA00022777"/>
    </source>
</evidence>
<protein>
    <submittedName>
        <fullName evidence="4">Carbohydrate kinase family protein</fullName>
    </submittedName>
</protein>
<sequence>MDAGITLTGGPRCKMDLLKKTLKETDIFIPSYEEAAYLAQRSDIYGIIEEFRKFPLRILYPGIRVTDTTGAGDCFMGGFLCFYLQGWNLEKAGCFASAVSAYRIAKKGASTGMPDFQMVLDYVEKQGRLLTS</sequence>
<evidence type="ECO:0000313" key="4">
    <source>
        <dbReference type="EMBL" id="MSS41808.1"/>
    </source>
</evidence>
<dbReference type="InterPro" id="IPR029056">
    <property type="entry name" value="Ribokinase-like"/>
</dbReference>
<dbReference type="Gene3D" id="3.40.1190.20">
    <property type="match status" value="1"/>
</dbReference>
<dbReference type="RefSeq" id="WP_154323134.1">
    <property type="nucleotide sequence ID" value="NZ_CP045695.1"/>
</dbReference>
<dbReference type="Proteomes" id="UP000462363">
    <property type="component" value="Unassembled WGS sequence"/>
</dbReference>
<evidence type="ECO:0000259" key="3">
    <source>
        <dbReference type="Pfam" id="PF00294"/>
    </source>
</evidence>
<dbReference type="GO" id="GO:0016301">
    <property type="term" value="F:kinase activity"/>
    <property type="evidence" value="ECO:0007669"/>
    <property type="project" value="UniProtKB-KW"/>
</dbReference>
<evidence type="ECO:0000313" key="5">
    <source>
        <dbReference type="Proteomes" id="UP000462363"/>
    </source>
</evidence>
<keyword evidence="2 4" id="KW-0418">Kinase</keyword>
<keyword evidence="1" id="KW-0808">Transferase</keyword>
<dbReference type="Pfam" id="PF00294">
    <property type="entry name" value="PfkB"/>
    <property type="match status" value="1"/>
</dbReference>
<dbReference type="InterPro" id="IPR002173">
    <property type="entry name" value="Carboh/pur_kinase_PfkB_CS"/>
</dbReference>
<dbReference type="InterPro" id="IPR011611">
    <property type="entry name" value="PfkB_dom"/>
</dbReference>
<dbReference type="SUPFAM" id="SSF53613">
    <property type="entry name" value="Ribokinase-like"/>
    <property type="match status" value="1"/>
</dbReference>
<dbReference type="PANTHER" id="PTHR10584:SF166">
    <property type="entry name" value="RIBOKINASE"/>
    <property type="match status" value="1"/>
</dbReference>
<feature type="domain" description="Carbohydrate kinase PfkB" evidence="3">
    <location>
        <begin position="61"/>
        <end position="114"/>
    </location>
</feature>